<dbReference type="EC" id="2.5.1.61" evidence="8"/>
<dbReference type="PANTHER" id="PTHR11557:SF0">
    <property type="entry name" value="PORPHOBILINOGEN DEAMINASE"/>
    <property type="match status" value="1"/>
</dbReference>
<dbReference type="RefSeq" id="WP_091974900.1">
    <property type="nucleotide sequence ID" value="NZ_CAUWDX010000002.1"/>
</dbReference>
<gene>
    <name evidence="8" type="primary">hemC</name>
    <name evidence="11" type="ORF">SAMN05216454_104122</name>
</gene>
<dbReference type="EMBL" id="FODF01000004">
    <property type="protein sequence ID" value="SEN47926.1"/>
    <property type="molecule type" value="Genomic_DNA"/>
</dbReference>
<evidence type="ECO:0000313" key="11">
    <source>
        <dbReference type="EMBL" id="SEN47926.1"/>
    </source>
</evidence>
<evidence type="ECO:0000256" key="5">
    <source>
        <dbReference type="ARBA" id="ARBA00022679"/>
    </source>
</evidence>
<feature type="modified residue" description="S-(dipyrrolylmethanemethyl)cysteine" evidence="8">
    <location>
        <position position="246"/>
    </location>
</feature>
<dbReference type="Gene3D" id="3.40.190.10">
    <property type="entry name" value="Periplasmic binding protein-like II"/>
    <property type="match status" value="2"/>
</dbReference>
<dbReference type="SUPFAM" id="SSF53850">
    <property type="entry name" value="Periplasmic binding protein-like II"/>
    <property type="match status" value="1"/>
</dbReference>
<evidence type="ECO:0000256" key="7">
    <source>
        <dbReference type="ARBA" id="ARBA00048169"/>
    </source>
</evidence>
<evidence type="ECO:0000256" key="4">
    <source>
        <dbReference type="ARBA" id="ARBA00011245"/>
    </source>
</evidence>
<dbReference type="InterPro" id="IPR022417">
    <property type="entry name" value="Porphobilin_deaminase_N"/>
</dbReference>
<evidence type="ECO:0000259" key="10">
    <source>
        <dbReference type="Pfam" id="PF03900"/>
    </source>
</evidence>
<dbReference type="FunFam" id="3.40.190.10:FF:000005">
    <property type="entry name" value="Porphobilinogen deaminase"/>
    <property type="match status" value="1"/>
</dbReference>
<reference evidence="11 12" key="1">
    <citation type="submission" date="2016-10" db="EMBL/GenBank/DDBJ databases">
        <authorList>
            <person name="de Groot N.N."/>
        </authorList>
    </citation>
    <scope>NUCLEOTIDE SEQUENCE [LARGE SCALE GENOMIC DNA]</scope>
    <source>
        <strain evidence="11 12">Calf135</strain>
    </source>
</reference>
<evidence type="ECO:0000256" key="3">
    <source>
        <dbReference type="ARBA" id="ARBA00005638"/>
    </source>
</evidence>
<keyword evidence="5 8" id="KW-0808">Transferase</keyword>
<dbReference type="OrthoDB" id="9810298at2"/>
<comment type="function">
    <text evidence="1 8">Tetrapolymerization of the monopyrrole PBG into the hydroxymethylbilane pre-uroporphyrinogen in several discrete steps.</text>
</comment>
<comment type="miscellaneous">
    <text evidence="8">The porphobilinogen subunits are added to the dipyrromethane group.</text>
</comment>
<dbReference type="InterPro" id="IPR036803">
    <property type="entry name" value="Porphobilinogen_deaminase_C_sf"/>
</dbReference>
<dbReference type="AlphaFoldDB" id="A0A1H8GVD9"/>
<dbReference type="Pfam" id="PF01379">
    <property type="entry name" value="Porphobil_deam"/>
    <property type="match status" value="1"/>
</dbReference>
<comment type="cofactor">
    <cofactor evidence="8">
        <name>dipyrromethane</name>
        <dbReference type="ChEBI" id="CHEBI:60342"/>
    </cofactor>
    <text evidence="8">Binds 1 dipyrromethane group covalently.</text>
</comment>
<dbReference type="InterPro" id="IPR022419">
    <property type="entry name" value="Porphobilin_deaminase_cofac_BS"/>
</dbReference>
<evidence type="ECO:0000256" key="8">
    <source>
        <dbReference type="HAMAP-Rule" id="MF_00260"/>
    </source>
</evidence>
<comment type="pathway">
    <text evidence="2">Porphyrin-containing compound metabolism; protoporphyrin-IX biosynthesis; coproporphyrinogen-III from 5-aminolevulinate: step 2/4.</text>
</comment>
<dbReference type="InterPro" id="IPR022418">
    <property type="entry name" value="Porphobilinogen_deaminase_C"/>
</dbReference>
<feature type="domain" description="Porphobilinogen deaminase N-terminal" evidence="9">
    <location>
        <begin position="5"/>
        <end position="217"/>
    </location>
</feature>
<dbReference type="PRINTS" id="PR00151">
    <property type="entry name" value="PORPHBDMNASE"/>
</dbReference>
<dbReference type="Pfam" id="PF03900">
    <property type="entry name" value="Porphobil_deamC"/>
    <property type="match status" value="1"/>
</dbReference>
<accession>A0A1H8GVD9</accession>
<dbReference type="NCBIfam" id="TIGR00212">
    <property type="entry name" value="hemC"/>
    <property type="match status" value="1"/>
</dbReference>
<proteinExistence type="inferred from homology"/>
<dbReference type="PROSITE" id="PS00533">
    <property type="entry name" value="PORPHOBILINOGEN_DEAM"/>
    <property type="match status" value="1"/>
</dbReference>
<dbReference type="PANTHER" id="PTHR11557">
    <property type="entry name" value="PORPHOBILINOGEN DEAMINASE"/>
    <property type="match status" value="1"/>
</dbReference>
<dbReference type="InterPro" id="IPR000860">
    <property type="entry name" value="HemC"/>
</dbReference>
<dbReference type="FunFam" id="3.40.190.10:FF:000086">
    <property type="entry name" value="Probable porphobilinogen deaminase"/>
    <property type="match status" value="1"/>
</dbReference>
<organism evidence="11 12">
    <name type="scientific">Peptostreptococcus russellii</name>
    <dbReference type="NCBI Taxonomy" id="215200"/>
    <lineage>
        <taxon>Bacteria</taxon>
        <taxon>Bacillati</taxon>
        <taxon>Bacillota</taxon>
        <taxon>Clostridia</taxon>
        <taxon>Peptostreptococcales</taxon>
        <taxon>Peptostreptococcaceae</taxon>
        <taxon>Peptostreptococcus</taxon>
    </lineage>
</organism>
<dbReference type="SUPFAM" id="SSF54782">
    <property type="entry name" value="Porphobilinogen deaminase (hydroxymethylbilane synthase), C-terminal domain"/>
    <property type="match status" value="1"/>
</dbReference>
<dbReference type="STRING" id="215200.SAMN05216454_104122"/>
<evidence type="ECO:0000256" key="6">
    <source>
        <dbReference type="ARBA" id="ARBA00023244"/>
    </source>
</evidence>
<dbReference type="HAMAP" id="MF_00260">
    <property type="entry name" value="Porphobil_deam"/>
    <property type="match status" value="1"/>
</dbReference>
<dbReference type="GO" id="GO:0004418">
    <property type="term" value="F:hydroxymethylbilane synthase activity"/>
    <property type="evidence" value="ECO:0007669"/>
    <property type="project" value="UniProtKB-UniRule"/>
</dbReference>
<evidence type="ECO:0000256" key="2">
    <source>
        <dbReference type="ARBA" id="ARBA00004735"/>
    </source>
</evidence>
<protein>
    <recommendedName>
        <fullName evidence="8">Porphobilinogen deaminase</fullName>
        <shortName evidence="8">PBG</shortName>
        <ecNumber evidence="8">2.5.1.61</ecNumber>
    </recommendedName>
    <alternativeName>
        <fullName evidence="8">Hydroxymethylbilane synthase</fullName>
        <shortName evidence="8">HMBS</shortName>
    </alternativeName>
    <alternativeName>
        <fullName evidence="8">Pre-uroporphyrinogen synthase</fullName>
    </alternativeName>
</protein>
<name>A0A1H8GVD9_9FIRM</name>
<comment type="similarity">
    <text evidence="3 8">Belongs to the HMBS family.</text>
</comment>
<dbReference type="Gene3D" id="3.30.160.40">
    <property type="entry name" value="Porphobilinogen deaminase, C-terminal domain"/>
    <property type="match status" value="1"/>
</dbReference>
<keyword evidence="12" id="KW-1185">Reference proteome</keyword>
<feature type="domain" description="Porphobilinogen deaminase C-terminal" evidence="10">
    <location>
        <begin position="231"/>
        <end position="282"/>
    </location>
</feature>
<dbReference type="PIRSF" id="PIRSF001438">
    <property type="entry name" value="4pyrrol_synth_OHMeBilane_synth"/>
    <property type="match status" value="1"/>
</dbReference>
<dbReference type="GO" id="GO:0006782">
    <property type="term" value="P:protoporphyrinogen IX biosynthetic process"/>
    <property type="evidence" value="ECO:0007669"/>
    <property type="project" value="UniProtKB-UniRule"/>
</dbReference>
<dbReference type="Proteomes" id="UP000199512">
    <property type="component" value="Unassembled WGS sequence"/>
</dbReference>
<sequence>MKLIAGTRGSKLAVAQTDLICNMLKEKFPNIEIEKKIIKTKGDKILNKALDKIGDKGIFVKEIENQLMDGKIDFAVHSLKDMPSVIDENLKLTKTPNRADARDVLVINPKHQVEDVMAWLKKEKNLKVGTGSKRRIAQLLKINKNIEIMPIRGNIDTRIKKLVDEDMDAIVLAAAGMERLGIVNENEVYYFEYNEMIPASGQGALAIEIRKDNEELDKMFDEISTDKTEFEIIAERSFLKEINGGCHIPVGSISEIKDGRLYLTAIYGSEDYKKIVSGKKSIELLDNPKSEDLHKLEKNKNEKINEDYKEYLKINFENAEKIGVELAEELIEKINEV</sequence>
<evidence type="ECO:0000313" key="12">
    <source>
        <dbReference type="Proteomes" id="UP000199512"/>
    </source>
</evidence>
<comment type="subunit">
    <text evidence="4 8">Monomer.</text>
</comment>
<dbReference type="GO" id="GO:0005737">
    <property type="term" value="C:cytoplasm"/>
    <property type="evidence" value="ECO:0007669"/>
    <property type="project" value="UniProtKB-UniRule"/>
</dbReference>
<evidence type="ECO:0000259" key="9">
    <source>
        <dbReference type="Pfam" id="PF01379"/>
    </source>
</evidence>
<keyword evidence="6 8" id="KW-0627">Porphyrin biosynthesis</keyword>
<comment type="catalytic activity">
    <reaction evidence="7 8">
        <text>4 porphobilinogen + H2O = hydroxymethylbilane + 4 NH4(+)</text>
        <dbReference type="Rhea" id="RHEA:13185"/>
        <dbReference type="ChEBI" id="CHEBI:15377"/>
        <dbReference type="ChEBI" id="CHEBI:28938"/>
        <dbReference type="ChEBI" id="CHEBI:57845"/>
        <dbReference type="ChEBI" id="CHEBI:58126"/>
        <dbReference type="EC" id="2.5.1.61"/>
    </reaction>
</comment>
<evidence type="ECO:0000256" key="1">
    <source>
        <dbReference type="ARBA" id="ARBA00002869"/>
    </source>
</evidence>